<comment type="caution">
    <text evidence="1">The sequence shown here is derived from an EMBL/GenBank/DDBJ whole genome shotgun (WGS) entry which is preliminary data.</text>
</comment>
<organism evidence="1 2">
    <name type="scientific">Mycolicibacterium peregrinum</name>
    <name type="common">Mycobacterium peregrinum</name>
    <dbReference type="NCBI Taxonomy" id="43304"/>
    <lineage>
        <taxon>Bacteria</taxon>
        <taxon>Bacillati</taxon>
        <taxon>Actinomycetota</taxon>
        <taxon>Actinomycetes</taxon>
        <taxon>Mycobacteriales</taxon>
        <taxon>Mycobacteriaceae</taxon>
        <taxon>Mycolicibacterium</taxon>
    </lineage>
</organism>
<name>A0A1A0QW09_MYCPR</name>
<proteinExistence type="predicted"/>
<dbReference type="OrthoDB" id="4731917at2"/>
<evidence type="ECO:0000313" key="2">
    <source>
        <dbReference type="Proteomes" id="UP000093902"/>
    </source>
</evidence>
<protein>
    <submittedName>
        <fullName evidence="1">Uncharacterized protein</fullName>
    </submittedName>
</protein>
<dbReference type="EMBL" id="LZSO01000034">
    <property type="protein sequence ID" value="OBB26336.1"/>
    <property type="molecule type" value="Genomic_DNA"/>
</dbReference>
<evidence type="ECO:0000313" key="1">
    <source>
        <dbReference type="EMBL" id="OBB26336.1"/>
    </source>
</evidence>
<gene>
    <name evidence="1" type="ORF">A5792_03965</name>
</gene>
<dbReference type="Proteomes" id="UP000093902">
    <property type="component" value="Unassembled WGS sequence"/>
</dbReference>
<accession>A0A1A0QW09</accession>
<reference evidence="2" key="1">
    <citation type="submission" date="2016-06" db="EMBL/GenBank/DDBJ databases">
        <authorList>
            <person name="Sutton G."/>
            <person name="Brinkac L."/>
            <person name="Sanka R."/>
            <person name="Adams M."/>
            <person name="Lau E."/>
            <person name="Mehaffy C."/>
            <person name="Tameris M."/>
            <person name="Hatherill M."/>
            <person name="Hanekom W."/>
            <person name="Mahomed H."/>
            <person name="Mcshane H."/>
        </authorList>
    </citation>
    <scope>NUCLEOTIDE SEQUENCE [LARGE SCALE GENOMIC DNA]</scope>
    <source>
        <strain evidence="2">852002-51209_SCH5440388</strain>
    </source>
</reference>
<dbReference type="RefSeq" id="WP_064934876.1">
    <property type="nucleotide sequence ID" value="NZ_LZSO01000034.1"/>
</dbReference>
<dbReference type="AlphaFoldDB" id="A0A1A0QW09"/>
<sequence length="145" mass="15757">MGNQPSSNKPRVRLWVLACALVLGVAAVIAVKTGGFGLMDTSARTAQERCVTDVRGKLVSPATAKLSDLKSERSDLEPDSRDLFPLTTDQPLKGIEQSRITVWNVSGIVDAQTEAGSTIHDPFVCRAYFVDGELVDTLVVFEREH</sequence>